<feature type="domain" description="Acyl-CoA dehydrogenase/oxidase C-terminal" evidence="6">
    <location>
        <begin position="297"/>
        <end position="455"/>
    </location>
</feature>
<dbReference type="AlphaFoldDB" id="A0A8H5BHV9"/>
<keyword evidence="11" id="KW-1185">Reference proteome</keyword>
<dbReference type="EMBL" id="JAACJK010000166">
    <property type="protein sequence ID" value="KAF5323469.1"/>
    <property type="molecule type" value="Genomic_DNA"/>
</dbReference>
<dbReference type="Pfam" id="PF18158">
    <property type="entry name" value="AidB_N"/>
    <property type="match status" value="1"/>
</dbReference>
<dbReference type="Gene3D" id="2.40.110.20">
    <property type="match status" value="1"/>
</dbReference>
<evidence type="ECO:0000256" key="5">
    <source>
        <dbReference type="SAM" id="MobiDB-lite"/>
    </source>
</evidence>
<sequence>MRIEQGFQPTPFPEQNVYLNDPVLPSLLRRVLPADVYSTVVPDLERLGNDVINEFRPLASSPLVTRPTVLQYDQWGRRIDALHTSEGWRRLKAMAQQEGLPAIFYERLYGEHSRTYGFAKILLLVGDTQEVFCPLSMTDGAARILELSGNNATKDIYERLTSRDPSSAFTAGQWMTERPGGSDVSLTETTATPLGESHPYGEVYSLNGVKWFSSATDSEVSIALGRTGPDNAGARGLSLFLVPLRLPLFPEPSAPTPSPISNNIFLHRLKDKIGTHALPTAELSLEGTRGYLISPLNKGVKSITPVLNITRVWSAVTSTGHLRKCLEIATSYAGVRRVKSGQELLADNVVHVERLAKVNLLYRALVHMVFGVVQLMGKVENNPGGEDEGRRLRMLTPVVKAFAAEKATGGMEEAMTALGGAGYMEENGIGRAIRDGLVEKIWEGTVVVLALDLTRAAQDPVVLRSYTQWAESVLASCPGDLRKVLPSVNPTLEQGVCMVRQIYTEPMNQIVQRPALILLGYLTSSLYLLEHASWSWARYPEPKNLDVEVLRRWVLEEGFQTSLDDVERARKSGTDKIEMDTALVFGRDTYAREAKL</sequence>
<protein>
    <recommendedName>
        <fullName evidence="12">Acyl-CoA dehydrogenase</fullName>
    </recommendedName>
</protein>
<evidence type="ECO:0000256" key="4">
    <source>
        <dbReference type="RuleBase" id="RU362125"/>
    </source>
</evidence>
<dbReference type="SUPFAM" id="SSF56645">
    <property type="entry name" value="Acyl-CoA dehydrogenase NM domain-like"/>
    <property type="match status" value="1"/>
</dbReference>
<dbReference type="InterPro" id="IPR036250">
    <property type="entry name" value="AcylCo_DH-like_C"/>
</dbReference>
<comment type="cofactor">
    <cofactor evidence="4">
        <name>FAD</name>
        <dbReference type="ChEBI" id="CHEBI:57692"/>
    </cofactor>
</comment>
<feature type="region of interest" description="Disordered" evidence="5">
    <location>
        <begin position="171"/>
        <end position="192"/>
    </location>
</feature>
<comment type="similarity">
    <text evidence="1 4">Belongs to the acyl-CoA dehydrogenase family.</text>
</comment>
<accession>A0A8H5BHV9</accession>
<reference evidence="10 11" key="1">
    <citation type="journal article" date="2020" name="ISME J.">
        <title>Uncovering the hidden diversity of litter-decomposition mechanisms in mushroom-forming fungi.</title>
        <authorList>
            <person name="Floudas D."/>
            <person name="Bentzer J."/>
            <person name="Ahren D."/>
            <person name="Johansson T."/>
            <person name="Persson P."/>
            <person name="Tunlid A."/>
        </authorList>
    </citation>
    <scope>NUCLEOTIDE SEQUENCE [LARGE SCALE GENOMIC DNA]</scope>
    <source>
        <strain evidence="10 11">CBS 175.51</strain>
    </source>
</reference>
<dbReference type="SUPFAM" id="SSF47203">
    <property type="entry name" value="Acyl-CoA dehydrogenase C-terminal domain-like"/>
    <property type="match status" value="1"/>
</dbReference>
<evidence type="ECO:0000259" key="7">
    <source>
        <dbReference type="Pfam" id="PF02770"/>
    </source>
</evidence>
<keyword evidence="4" id="KW-0560">Oxidoreductase</keyword>
<comment type="caution">
    <text evidence="10">The sequence shown here is derived from an EMBL/GenBank/DDBJ whole genome shotgun (WGS) entry which is preliminary data.</text>
</comment>
<dbReference type="Pfam" id="PF00441">
    <property type="entry name" value="Acyl-CoA_dh_1"/>
    <property type="match status" value="1"/>
</dbReference>
<dbReference type="InterPro" id="IPR006091">
    <property type="entry name" value="Acyl-CoA_Oxase/DH_mid-dom"/>
</dbReference>
<evidence type="ECO:0000259" key="6">
    <source>
        <dbReference type="Pfam" id="PF00441"/>
    </source>
</evidence>
<evidence type="ECO:0000256" key="2">
    <source>
        <dbReference type="ARBA" id="ARBA00022630"/>
    </source>
</evidence>
<dbReference type="InterPro" id="IPR052904">
    <property type="entry name" value="Acyl-CoA_dehydrogenase-like"/>
</dbReference>
<dbReference type="PANTHER" id="PTHR42707">
    <property type="entry name" value="ACYL-COA DEHYDROGENASE"/>
    <property type="match status" value="1"/>
</dbReference>
<evidence type="ECO:0000313" key="9">
    <source>
        <dbReference type="EMBL" id="KAF5317626.1"/>
    </source>
</evidence>
<dbReference type="Proteomes" id="UP000541558">
    <property type="component" value="Unassembled WGS sequence"/>
</dbReference>
<gene>
    <name evidence="10" type="ORF">D9611_005773</name>
    <name evidence="9" type="ORF">D9611_015054</name>
</gene>
<evidence type="ECO:0000256" key="3">
    <source>
        <dbReference type="ARBA" id="ARBA00022827"/>
    </source>
</evidence>
<feature type="domain" description="Adaptive response protein AidB N-terminal" evidence="8">
    <location>
        <begin position="8"/>
        <end position="163"/>
    </location>
</feature>
<dbReference type="Gene3D" id="1.20.140.10">
    <property type="entry name" value="Butyryl-CoA Dehydrogenase, subunit A, domain 3"/>
    <property type="match status" value="1"/>
</dbReference>
<evidence type="ECO:0000259" key="8">
    <source>
        <dbReference type="Pfam" id="PF18158"/>
    </source>
</evidence>
<dbReference type="InterPro" id="IPR041504">
    <property type="entry name" value="AidB_N"/>
</dbReference>
<organism evidence="10 11">
    <name type="scientific">Ephemerocybe angulata</name>
    <dbReference type="NCBI Taxonomy" id="980116"/>
    <lineage>
        <taxon>Eukaryota</taxon>
        <taxon>Fungi</taxon>
        <taxon>Dikarya</taxon>
        <taxon>Basidiomycota</taxon>
        <taxon>Agaricomycotina</taxon>
        <taxon>Agaricomycetes</taxon>
        <taxon>Agaricomycetidae</taxon>
        <taxon>Agaricales</taxon>
        <taxon>Agaricineae</taxon>
        <taxon>Psathyrellaceae</taxon>
        <taxon>Ephemerocybe</taxon>
    </lineage>
</organism>
<evidence type="ECO:0008006" key="12">
    <source>
        <dbReference type="Google" id="ProtNLM"/>
    </source>
</evidence>
<feature type="domain" description="Acyl-CoA oxidase/dehydrogenase middle" evidence="7">
    <location>
        <begin position="173"/>
        <end position="286"/>
    </location>
</feature>
<evidence type="ECO:0000313" key="10">
    <source>
        <dbReference type="EMBL" id="KAF5323469.1"/>
    </source>
</evidence>
<dbReference type="InterPro" id="IPR009100">
    <property type="entry name" value="AcylCoA_DH/oxidase_NM_dom_sf"/>
</dbReference>
<dbReference type="OrthoDB" id="10251155at2759"/>
<dbReference type="PANTHER" id="PTHR42707:SF2">
    <property type="entry name" value="ACD11 DEHYDROGENASE"/>
    <property type="match status" value="1"/>
</dbReference>
<dbReference type="Gene3D" id="6.10.250.600">
    <property type="match status" value="1"/>
</dbReference>
<proteinExistence type="inferred from homology"/>
<keyword evidence="3 4" id="KW-0274">FAD</keyword>
<evidence type="ECO:0000313" key="11">
    <source>
        <dbReference type="Proteomes" id="UP000541558"/>
    </source>
</evidence>
<dbReference type="Pfam" id="PF02770">
    <property type="entry name" value="Acyl-CoA_dh_M"/>
    <property type="match status" value="1"/>
</dbReference>
<dbReference type="GO" id="GO:0003995">
    <property type="term" value="F:acyl-CoA dehydrogenase activity"/>
    <property type="evidence" value="ECO:0007669"/>
    <property type="project" value="TreeGrafter"/>
</dbReference>
<name>A0A8H5BHV9_9AGAR</name>
<evidence type="ECO:0000256" key="1">
    <source>
        <dbReference type="ARBA" id="ARBA00009347"/>
    </source>
</evidence>
<dbReference type="EMBL" id="JAACJK010000203">
    <property type="protein sequence ID" value="KAF5317626.1"/>
    <property type="molecule type" value="Genomic_DNA"/>
</dbReference>
<keyword evidence="2 4" id="KW-0285">Flavoprotein</keyword>
<dbReference type="InterPro" id="IPR009075">
    <property type="entry name" value="AcylCo_DH/oxidase_C"/>
</dbReference>